<keyword evidence="1" id="KW-0831">Ubiquinone biosynthesis</keyword>
<comment type="caution">
    <text evidence="2">The sequence shown here is derived from an EMBL/GenBank/DDBJ whole genome shotgun (WGS) entry which is preliminary data.</text>
</comment>
<dbReference type="Proteomes" id="UP000739411">
    <property type="component" value="Unassembled WGS sequence"/>
</dbReference>
<dbReference type="GO" id="GO:0005737">
    <property type="term" value="C:cytoplasm"/>
    <property type="evidence" value="ECO:0007669"/>
    <property type="project" value="UniProtKB-SubCell"/>
</dbReference>
<reference evidence="2 3" key="1">
    <citation type="submission" date="2020-10" db="EMBL/GenBank/DDBJ databases">
        <title>Connecting structure to function with the recovery of over 1000 high-quality activated sludge metagenome-assembled genomes encoding full-length rRNA genes using long-read sequencing.</title>
        <authorList>
            <person name="Singleton C.M."/>
            <person name="Petriglieri F."/>
            <person name="Kristensen J.M."/>
            <person name="Kirkegaard R.H."/>
            <person name="Michaelsen T.Y."/>
            <person name="Andersen M.H."/>
            <person name="Karst S.M."/>
            <person name="Dueholm M.S."/>
            <person name="Nielsen P.H."/>
            <person name="Albertsen M."/>
        </authorList>
    </citation>
    <scope>NUCLEOTIDE SEQUENCE [LARGE SCALE GENOMIC DNA]</scope>
    <source>
        <strain evidence="2">EsbW_18-Q3-R4-48_BATAC.463</strain>
    </source>
</reference>
<protein>
    <recommendedName>
        <fullName evidence="1">Ubiquinone biosynthesis accessory factor UbiJ</fullName>
    </recommendedName>
</protein>
<comment type="subcellular location">
    <subcellularLocation>
        <location evidence="1">Cytoplasm</location>
    </subcellularLocation>
</comment>
<dbReference type="AlphaFoldDB" id="A0A935K1D6"/>
<proteinExistence type="inferred from homology"/>
<comment type="similarity">
    <text evidence="1">Belongs to the UbiJ family.</text>
</comment>
<dbReference type="GO" id="GO:0006744">
    <property type="term" value="P:ubiquinone biosynthetic process"/>
    <property type="evidence" value="ECO:0007669"/>
    <property type="project" value="UniProtKB-UniRule"/>
</dbReference>
<accession>A0A935K1D6</accession>
<evidence type="ECO:0000313" key="2">
    <source>
        <dbReference type="EMBL" id="MBK7417295.1"/>
    </source>
</evidence>
<gene>
    <name evidence="1" type="primary">ubiJ</name>
    <name evidence="2" type="ORF">IPJ38_21580</name>
</gene>
<keyword evidence="1" id="KW-0963">Cytoplasm</keyword>
<evidence type="ECO:0000313" key="3">
    <source>
        <dbReference type="Proteomes" id="UP000739411"/>
    </source>
</evidence>
<dbReference type="InterPro" id="IPR038989">
    <property type="entry name" value="UbiJ"/>
</dbReference>
<dbReference type="PANTHER" id="PTHR38693:SF1">
    <property type="entry name" value="UBIQUINONE BIOSYNTHESIS ACCESSORY FACTOR UBIJ"/>
    <property type="match status" value="1"/>
</dbReference>
<dbReference type="EMBL" id="JADJMS010000051">
    <property type="protein sequence ID" value="MBK7417295.1"/>
    <property type="molecule type" value="Genomic_DNA"/>
</dbReference>
<name>A0A935K1D6_9RHOO</name>
<comment type="pathway">
    <text evidence="1">Cofactor biosynthesis; ubiquinone biosynthesis.</text>
</comment>
<dbReference type="HAMAP" id="MF_02215">
    <property type="entry name" value="UbiJ"/>
    <property type="match status" value="1"/>
</dbReference>
<sequence length="192" mass="20964">MAASSSYLVATAINHVLANETWARAKLVAFAGQSAKIEALPLQISLSITADGLFETPSTANHQTSVIISLPNDAPLKLISGDSSAIFASARISGSAEFAEALAFVFRNLEWDFESDLAGLIGDIPATRAVKALNALHSWQKSALVNVAQNFREYLTEESLQLIPQREIEAFCYDVNNLRDDLERLDKRISRL</sequence>
<dbReference type="PANTHER" id="PTHR38693">
    <property type="entry name" value="UBIQUINONE BIOSYNTHESIS PROTEIN UBIJ"/>
    <property type="match status" value="1"/>
</dbReference>
<organism evidence="2 3">
    <name type="scientific">Candidatus Dechloromonas phosphorivorans</name>
    <dbReference type="NCBI Taxonomy" id="2899244"/>
    <lineage>
        <taxon>Bacteria</taxon>
        <taxon>Pseudomonadati</taxon>
        <taxon>Pseudomonadota</taxon>
        <taxon>Betaproteobacteria</taxon>
        <taxon>Rhodocyclales</taxon>
        <taxon>Azonexaceae</taxon>
        <taxon>Dechloromonas</taxon>
    </lineage>
</organism>
<comment type="function">
    <text evidence="1">Required for ubiquinone (coenzyme Q) biosynthesis. Binds hydrophobic ubiquinone biosynthetic intermediates via its SCP2 domain and is essential for the stability of the Ubi complex. May constitute a docking platform where Ubi enzymes assemble and access their SCP2-bound polyprenyl substrates.</text>
</comment>
<evidence type="ECO:0000256" key="1">
    <source>
        <dbReference type="HAMAP-Rule" id="MF_02215"/>
    </source>
</evidence>